<dbReference type="InterPro" id="IPR016040">
    <property type="entry name" value="NAD(P)-bd_dom"/>
</dbReference>
<gene>
    <name evidence="2" type="ORF">Ssi02_02280</name>
</gene>
<organism evidence="2 3">
    <name type="scientific">Sinosporangium siamense</name>
    <dbReference type="NCBI Taxonomy" id="1367973"/>
    <lineage>
        <taxon>Bacteria</taxon>
        <taxon>Bacillati</taxon>
        <taxon>Actinomycetota</taxon>
        <taxon>Actinomycetes</taxon>
        <taxon>Streptosporangiales</taxon>
        <taxon>Streptosporangiaceae</taxon>
        <taxon>Sinosporangium</taxon>
    </lineage>
</organism>
<dbReference type="AlphaFoldDB" id="A0A919RAL5"/>
<dbReference type="PANTHER" id="PTHR43162:SF1">
    <property type="entry name" value="PRESTALK A DIFFERENTIATION PROTEIN A"/>
    <property type="match status" value="1"/>
</dbReference>
<keyword evidence="3" id="KW-1185">Reference proteome</keyword>
<proteinExistence type="predicted"/>
<dbReference type="Gene3D" id="3.40.50.720">
    <property type="entry name" value="NAD(P)-binding Rossmann-like Domain"/>
    <property type="match status" value="1"/>
</dbReference>
<name>A0A919RAL5_9ACTN</name>
<accession>A0A919RAL5</accession>
<evidence type="ECO:0000313" key="2">
    <source>
        <dbReference type="EMBL" id="GII89997.1"/>
    </source>
</evidence>
<dbReference type="InterPro" id="IPR036291">
    <property type="entry name" value="NAD(P)-bd_dom_sf"/>
</dbReference>
<comment type="caution">
    <text evidence="2">The sequence shown here is derived from an EMBL/GenBank/DDBJ whole genome shotgun (WGS) entry which is preliminary data.</text>
</comment>
<dbReference type="Proteomes" id="UP000606172">
    <property type="component" value="Unassembled WGS sequence"/>
</dbReference>
<feature type="domain" description="NAD(P)-binding" evidence="1">
    <location>
        <begin position="6"/>
        <end position="183"/>
    </location>
</feature>
<evidence type="ECO:0000313" key="3">
    <source>
        <dbReference type="Proteomes" id="UP000606172"/>
    </source>
</evidence>
<dbReference type="EMBL" id="BOOW01000003">
    <property type="protein sequence ID" value="GII89997.1"/>
    <property type="molecule type" value="Genomic_DNA"/>
</dbReference>
<dbReference type="Gene3D" id="3.90.25.10">
    <property type="entry name" value="UDP-galactose 4-epimerase, domain 1"/>
    <property type="match status" value="1"/>
</dbReference>
<protein>
    <submittedName>
        <fullName evidence="2">NmrA family transcriptional regulator</fullName>
    </submittedName>
</protein>
<dbReference type="RefSeq" id="WP_204020075.1">
    <property type="nucleotide sequence ID" value="NZ_BOOW01000003.1"/>
</dbReference>
<dbReference type="PANTHER" id="PTHR43162">
    <property type="match status" value="1"/>
</dbReference>
<dbReference type="Pfam" id="PF13460">
    <property type="entry name" value="NAD_binding_10"/>
    <property type="match status" value="1"/>
</dbReference>
<reference evidence="2" key="1">
    <citation type="submission" date="2021-01" db="EMBL/GenBank/DDBJ databases">
        <title>Whole genome shotgun sequence of Sinosporangium siamense NBRC 109515.</title>
        <authorList>
            <person name="Komaki H."/>
            <person name="Tamura T."/>
        </authorList>
    </citation>
    <scope>NUCLEOTIDE SEQUENCE</scope>
    <source>
        <strain evidence="2">NBRC 109515</strain>
    </source>
</reference>
<sequence length="283" mass="29634">MIVVTGATGNVGAPLVRVLAAAGERVTAVSRRGAGVEALENVEHRTGDLAAPESLGPAFEGAEALFLLLSGELLAGPASLDRRALLDIAREAGIKRVVLLSSQAAGTRPAVPPYSLLRAAEDDLRASELAWTILRPGGFHSNTFGWAAGVREQKAVAAPFGDVALPFIDPSDIAEVAATVLRDAGHSGQIYELTGPEPVSPREQARAIGDALGTPVRFAEQSRDEARALLVRFMPEAVVDATLDLLGAPSAAERLVSPAVERLLGRPARTYGEWAARNVAAFR</sequence>
<dbReference type="SUPFAM" id="SSF51735">
    <property type="entry name" value="NAD(P)-binding Rossmann-fold domains"/>
    <property type="match status" value="1"/>
</dbReference>
<evidence type="ECO:0000259" key="1">
    <source>
        <dbReference type="Pfam" id="PF13460"/>
    </source>
</evidence>
<dbReference type="InterPro" id="IPR051604">
    <property type="entry name" value="Ergot_Alk_Oxidoreductase"/>
</dbReference>